<accession>A0A4Q2IT43</accession>
<evidence type="ECO:0000313" key="7">
    <source>
        <dbReference type="EMBL" id="RXZ31561.1"/>
    </source>
</evidence>
<name>A0A4Q2IT43_9SPHN</name>
<reference evidence="7 8" key="1">
    <citation type="submission" date="2019-01" db="EMBL/GenBank/DDBJ databases">
        <title>Sphingomonas mucosissima sp. nov. and Sphingomonas desiccabilis sp. nov., from biological soil crusts in the Colorado Plateau, USA.</title>
        <authorList>
            <person name="Zhu D."/>
        </authorList>
    </citation>
    <scope>NUCLEOTIDE SEQUENCE [LARGE SCALE GENOMIC DNA]</scope>
    <source>
        <strain evidence="7 8">CP1D</strain>
    </source>
</reference>
<feature type="transmembrane region" description="Helical" evidence="6">
    <location>
        <begin position="165"/>
        <end position="186"/>
    </location>
</feature>
<dbReference type="OrthoDB" id="7585760at2"/>
<keyword evidence="4 6" id="KW-1133">Transmembrane helix</keyword>
<dbReference type="GO" id="GO:0046873">
    <property type="term" value="F:metal ion transmembrane transporter activity"/>
    <property type="evidence" value="ECO:0007669"/>
    <property type="project" value="InterPro"/>
</dbReference>
<keyword evidence="8" id="KW-1185">Reference proteome</keyword>
<dbReference type="Pfam" id="PF01169">
    <property type="entry name" value="GDT1"/>
    <property type="match status" value="1"/>
</dbReference>
<feature type="transmembrane region" description="Helical" evidence="6">
    <location>
        <begin position="67"/>
        <end position="84"/>
    </location>
</feature>
<evidence type="ECO:0000256" key="1">
    <source>
        <dbReference type="ARBA" id="ARBA00004141"/>
    </source>
</evidence>
<feature type="transmembrane region" description="Helical" evidence="6">
    <location>
        <begin position="34"/>
        <end position="60"/>
    </location>
</feature>
<organism evidence="7 8">
    <name type="scientific">Sphingomonas desiccabilis</name>
    <dbReference type="NCBI Taxonomy" id="429134"/>
    <lineage>
        <taxon>Bacteria</taxon>
        <taxon>Pseudomonadati</taxon>
        <taxon>Pseudomonadota</taxon>
        <taxon>Alphaproteobacteria</taxon>
        <taxon>Sphingomonadales</taxon>
        <taxon>Sphingomonadaceae</taxon>
        <taxon>Sphingomonas</taxon>
    </lineage>
</organism>
<gene>
    <name evidence="7" type="ORF">EO081_09985</name>
</gene>
<evidence type="ECO:0000256" key="3">
    <source>
        <dbReference type="ARBA" id="ARBA00022692"/>
    </source>
</evidence>
<evidence type="ECO:0000313" key="8">
    <source>
        <dbReference type="Proteomes" id="UP000292347"/>
    </source>
</evidence>
<dbReference type="InterPro" id="IPR001727">
    <property type="entry name" value="GDT1-like"/>
</dbReference>
<dbReference type="Proteomes" id="UP000292347">
    <property type="component" value="Unassembled WGS sequence"/>
</dbReference>
<evidence type="ECO:0000256" key="4">
    <source>
        <dbReference type="ARBA" id="ARBA00022989"/>
    </source>
</evidence>
<sequence>METLVPAFVAVLLAQVFDPPARLAAVLADRFGRGAGVTAGLVLAHAAGFLAAAAGGALIAPGMSPNAQALLLALALMFAGAGGLARTKLADRLTNWRIGSFATAFLGIFILAFGDRSQFLALALAAWSGSPLLAAIGSTIAAVAVGAIAATVGERAWCRWPGRRAAGLGVSGLLVVVGAVLAVRALRLG</sequence>
<feature type="transmembrane region" description="Helical" evidence="6">
    <location>
        <begin position="96"/>
        <end position="113"/>
    </location>
</feature>
<comment type="caution">
    <text evidence="7">The sequence shown here is derived from an EMBL/GenBank/DDBJ whole genome shotgun (WGS) entry which is preliminary data.</text>
</comment>
<evidence type="ECO:0000256" key="6">
    <source>
        <dbReference type="RuleBase" id="RU365102"/>
    </source>
</evidence>
<evidence type="ECO:0000256" key="2">
    <source>
        <dbReference type="ARBA" id="ARBA00009190"/>
    </source>
</evidence>
<comment type="subcellular location">
    <subcellularLocation>
        <location evidence="1 6">Membrane</location>
        <topology evidence="1 6">Multi-pass membrane protein</topology>
    </subcellularLocation>
</comment>
<dbReference type="EMBL" id="SDPT01000002">
    <property type="protein sequence ID" value="RXZ31561.1"/>
    <property type="molecule type" value="Genomic_DNA"/>
</dbReference>
<dbReference type="RefSeq" id="WP_129341806.1">
    <property type="nucleotide sequence ID" value="NZ_JACIDD010000002.1"/>
</dbReference>
<keyword evidence="3 6" id="KW-0812">Transmembrane</keyword>
<protein>
    <recommendedName>
        <fullName evidence="6">GDT1 family protein</fullName>
    </recommendedName>
</protein>
<proteinExistence type="inferred from homology"/>
<dbReference type="AlphaFoldDB" id="A0A4Q2IT43"/>
<keyword evidence="5 6" id="KW-0472">Membrane</keyword>
<comment type="similarity">
    <text evidence="2 6">Belongs to the GDT1 family.</text>
</comment>
<feature type="transmembrane region" description="Helical" evidence="6">
    <location>
        <begin position="120"/>
        <end position="153"/>
    </location>
</feature>
<dbReference type="GO" id="GO:0016020">
    <property type="term" value="C:membrane"/>
    <property type="evidence" value="ECO:0007669"/>
    <property type="project" value="UniProtKB-SubCell"/>
</dbReference>
<evidence type="ECO:0000256" key="5">
    <source>
        <dbReference type="ARBA" id="ARBA00023136"/>
    </source>
</evidence>